<keyword evidence="3" id="KW-1185">Reference proteome</keyword>
<dbReference type="PANTHER" id="PTHR35585:SF1">
    <property type="entry name" value="HHE DOMAIN PROTEIN (AFU_ORTHOLOGUE AFUA_4G00730)"/>
    <property type="match status" value="1"/>
</dbReference>
<dbReference type="AlphaFoldDB" id="A0A0D8ZTZ4"/>
<organism evidence="2 3">
    <name type="scientific">Aliterella atlantica CENA595</name>
    <dbReference type="NCBI Taxonomy" id="1618023"/>
    <lineage>
        <taxon>Bacteria</taxon>
        <taxon>Bacillati</taxon>
        <taxon>Cyanobacteriota</taxon>
        <taxon>Cyanophyceae</taxon>
        <taxon>Chroococcidiopsidales</taxon>
        <taxon>Aliterellaceae</taxon>
        <taxon>Aliterella</taxon>
    </lineage>
</organism>
<proteinExistence type="predicted"/>
<sequence length="149" mass="18068">MDILELIKQNRQTIKELFLKIETAQETEKLYEYFNKIYEELITYSQAEESTLYTSMSKYQGNEELIEVAKAEHQESKKLLEEMEFFSPTSSEFKHKFQQLKQVVYQHWEKEEKFIFMQSQKLVSQQEKEQLGNKFVDLKNKLQQELMMN</sequence>
<protein>
    <recommendedName>
        <fullName evidence="1">Hemerythrin-like domain-containing protein</fullName>
    </recommendedName>
</protein>
<dbReference type="EMBL" id="JYON01000019">
    <property type="protein sequence ID" value="KJH70706.1"/>
    <property type="molecule type" value="Genomic_DNA"/>
</dbReference>
<feature type="domain" description="Hemerythrin-like" evidence="1">
    <location>
        <begin position="3"/>
        <end position="116"/>
    </location>
</feature>
<evidence type="ECO:0000313" key="3">
    <source>
        <dbReference type="Proteomes" id="UP000032452"/>
    </source>
</evidence>
<name>A0A0D8ZTZ4_9CYAN</name>
<evidence type="ECO:0000313" key="2">
    <source>
        <dbReference type="EMBL" id="KJH70706.1"/>
    </source>
</evidence>
<dbReference type="STRING" id="1618023.UH38_16795"/>
<dbReference type="OrthoDB" id="512854at2"/>
<comment type="caution">
    <text evidence="2">The sequence shown here is derived from an EMBL/GenBank/DDBJ whole genome shotgun (WGS) entry which is preliminary data.</text>
</comment>
<dbReference type="Gene3D" id="1.20.120.520">
    <property type="entry name" value="nmb1532 protein domain like"/>
    <property type="match status" value="1"/>
</dbReference>
<dbReference type="Pfam" id="PF01814">
    <property type="entry name" value="Hemerythrin"/>
    <property type="match status" value="1"/>
</dbReference>
<gene>
    <name evidence="2" type="ORF">UH38_16795</name>
</gene>
<dbReference type="Proteomes" id="UP000032452">
    <property type="component" value="Unassembled WGS sequence"/>
</dbReference>
<dbReference type="PANTHER" id="PTHR35585">
    <property type="entry name" value="HHE DOMAIN PROTEIN (AFU_ORTHOLOGUE AFUA_4G00730)"/>
    <property type="match status" value="1"/>
</dbReference>
<dbReference type="RefSeq" id="WP_045055829.1">
    <property type="nucleotide sequence ID" value="NZ_CAWMDP010000006.1"/>
</dbReference>
<reference evidence="2 3" key="1">
    <citation type="submission" date="2015-02" db="EMBL/GenBank/DDBJ databases">
        <title>Draft genome of a novel marine cyanobacterium (Chroococcales) isolated from South Atlantic Ocean.</title>
        <authorList>
            <person name="Rigonato J."/>
            <person name="Alvarenga D.O."/>
            <person name="Branco L.H."/>
            <person name="Varani A.M."/>
            <person name="Brandini F.P."/>
            <person name="Fiore M.F."/>
        </authorList>
    </citation>
    <scope>NUCLEOTIDE SEQUENCE [LARGE SCALE GENOMIC DNA]</scope>
    <source>
        <strain evidence="2 3">CENA595</strain>
    </source>
</reference>
<evidence type="ECO:0000259" key="1">
    <source>
        <dbReference type="Pfam" id="PF01814"/>
    </source>
</evidence>
<accession>A0A0D8ZTZ4</accession>
<dbReference type="InterPro" id="IPR012312">
    <property type="entry name" value="Hemerythrin-like"/>
</dbReference>